<organism evidence="9 10">
    <name type="scientific">Tegillarca granosa</name>
    <name type="common">Malaysian cockle</name>
    <name type="synonym">Anadara granosa</name>
    <dbReference type="NCBI Taxonomy" id="220873"/>
    <lineage>
        <taxon>Eukaryota</taxon>
        <taxon>Metazoa</taxon>
        <taxon>Spiralia</taxon>
        <taxon>Lophotrochozoa</taxon>
        <taxon>Mollusca</taxon>
        <taxon>Bivalvia</taxon>
        <taxon>Autobranchia</taxon>
        <taxon>Pteriomorphia</taxon>
        <taxon>Arcoida</taxon>
        <taxon>Arcoidea</taxon>
        <taxon>Arcidae</taxon>
        <taxon>Tegillarca</taxon>
    </lineage>
</organism>
<evidence type="ECO:0000256" key="7">
    <source>
        <dbReference type="ARBA" id="ARBA00022898"/>
    </source>
</evidence>
<sequence>MTDKFKADEYKQKINLGVGDDAPSMTPKLKVTFISGEKGDNRMFCVFVAYRSEEGKPWVLPIVRAVEARVTTDETYNHEYLPVAGFPDYREAAYKLLLGSESPALRSNRVDSIQTCGGTGAIRVAADFLKQQLGFNTVYVSKPTWGNHRGIFKAAGFQNVKDYRYWDAANRDVDLKGWMEDLDITLIFQYTKELVIWYLLQMMLKIKKPSKSQMELIVRVTWSNPKKKNVKTMSDRIVLMRTKLYEKLKDLNTPGDWKHIIKQKGMFSFTGLNPSQVDRLIKKHHIYLLKNGRINMCALTLGNLEYVANCMHTVICEEQQQQTAKI</sequence>
<feature type="domain" description="Aminotransferase class I/classII large" evidence="8">
    <location>
        <begin position="210"/>
        <end position="308"/>
    </location>
</feature>
<feature type="domain" description="Aminotransferase class I/classII large" evidence="8">
    <location>
        <begin position="50"/>
        <end position="183"/>
    </location>
</feature>
<dbReference type="SUPFAM" id="SSF53383">
    <property type="entry name" value="PLP-dependent transferases"/>
    <property type="match status" value="1"/>
</dbReference>
<comment type="caution">
    <text evidence="9">The sequence shown here is derived from an EMBL/GenBank/DDBJ whole genome shotgun (WGS) entry which is preliminary data.</text>
</comment>
<accession>A0ABQ9FJA0</accession>
<dbReference type="InterPro" id="IPR015421">
    <property type="entry name" value="PyrdxlP-dep_Trfase_major"/>
</dbReference>
<dbReference type="InterPro" id="IPR004839">
    <property type="entry name" value="Aminotransferase_I/II_large"/>
</dbReference>
<evidence type="ECO:0000256" key="5">
    <source>
        <dbReference type="ARBA" id="ARBA00022576"/>
    </source>
</evidence>
<gene>
    <name evidence="9" type="ORF">KUTeg_005282</name>
</gene>
<evidence type="ECO:0000313" key="10">
    <source>
        <dbReference type="Proteomes" id="UP001217089"/>
    </source>
</evidence>
<dbReference type="InterPro" id="IPR000796">
    <property type="entry name" value="Asp_trans"/>
</dbReference>
<dbReference type="EC" id="2.6.1.1" evidence="4"/>
<keyword evidence="5" id="KW-0032">Aminotransferase</keyword>
<evidence type="ECO:0000313" key="9">
    <source>
        <dbReference type="EMBL" id="KAJ8317378.1"/>
    </source>
</evidence>
<comment type="cofactor">
    <cofactor evidence="1">
        <name>pyridoxal 5'-phosphate</name>
        <dbReference type="ChEBI" id="CHEBI:597326"/>
    </cofactor>
</comment>
<comment type="similarity">
    <text evidence="2">Belongs to the class-I pyridoxal-phosphate-dependent aminotransferase family.</text>
</comment>
<dbReference type="PANTHER" id="PTHR11879">
    <property type="entry name" value="ASPARTATE AMINOTRANSFERASE"/>
    <property type="match status" value="1"/>
</dbReference>
<dbReference type="InterPro" id="IPR015424">
    <property type="entry name" value="PyrdxlP-dep_Trfase"/>
</dbReference>
<evidence type="ECO:0000256" key="4">
    <source>
        <dbReference type="ARBA" id="ARBA00012753"/>
    </source>
</evidence>
<dbReference type="Gene3D" id="3.90.1150.10">
    <property type="entry name" value="Aspartate Aminotransferase, domain 1"/>
    <property type="match status" value="1"/>
</dbReference>
<reference evidence="9 10" key="1">
    <citation type="submission" date="2022-12" db="EMBL/GenBank/DDBJ databases">
        <title>Chromosome-level genome of Tegillarca granosa.</title>
        <authorList>
            <person name="Kim J."/>
        </authorList>
    </citation>
    <scope>NUCLEOTIDE SEQUENCE [LARGE SCALE GENOMIC DNA]</scope>
    <source>
        <strain evidence="9">Teg-2019</strain>
        <tissue evidence="9">Adductor muscle</tissue>
    </source>
</reference>
<dbReference type="Gene3D" id="3.40.640.10">
    <property type="entry name" value="Type I PLP-dependent aspartate aminotransferase-like (Major domain)"/>
    <property type="match status" value="1"/>
</dbReference>
<dbReference type="InterPro" id="IPR015422">
    <property type="entry name" value="PyrdxlP-dep_Trfase_small"/>
</dbReference>
<keyword evidence="7" id="KW-0663">Pyridoxal phosphate</keyword>
<proteinExistence type="inferred from homology"/>
<evidence type="ECO:0000256" key="2">
    <source>
        <dbReference type="ARBA" id="ARBA00007441"/>
    </source>
</evidence>
<dbReference type="EMBL" id="JARBDR010000246">
    <property type="protein sequence ID" value="KAJ8317378.1"/>
    <property type="molecule type" value="Genomic_DNA"/>
</dbReference>
<dbReference type="PANTHER" id="PTHR11879:SF55">
    <property type="entry name" value="GLUTAMATE OXALOACETATE TRANSAMINASE 1, ISOFORM B"/>
    <property type="match status" value="1"/>
</dbReference>
<evidence type="ECO:0000256" key="6">
    <source>
        <dbReference type="ARBA" id="ARBA00022679"/>
    </source>
</evidence>
<evidence type="ECO:0000259" key="8">
    <source>
        <dbReference type="Pfam" id="PF00155"/>
    </source>
</evidence>
<dbReference type="Pfam" id="PF00155">
    <property type="entry name" value="Aminotran_1_2"/>
    <property type="match status" value="2"/>
</dbReference>
<evidence type="ECO:0000256" key="1">
    <source>
        <dbReference type="ARBA" id="ARBA00001933"/>
    </source>
</evidence>
<comment type="subunit">
    <text evidence="3">Homodimer.</text>
</comment>
<dbReference type="Proteomes" id="UP001217089">
    <property type="component" value="Unassembled WGS sequence"/>
</dbReference>
<protein>
    <recommendedName>
        <fullName evidence="4">aspartate transaminase</fullName>
        <ecNumber evidence="4">2.6.1.1</ecNumber>
    </recommendedName>
</protein>
<keyword evidence="10" id="KW-1185">Reference proteome</keyword>
<evidence type="ECO:0000256" key="3">
    <source>
        <dbReference type="ARBA" id="ARBA00011738"/>
    </source>
</evidence>
<keyword evidence="6" id="KW-0808">Transferase</keyword>
<name>A0ABQ9FJA0_TEGGR</name>